<dbReference type="InterPro" id="IPR036412">
    <property type="entry name" value="HAD-like_sf"/>
</dbReference>
<dbReference type="Proteomes" id="UP000552045">
    <property type="component" value="Unassembled WGS sequence"/>
</dbReference>
<dbReference type="InterPro" id="IPR051400">
    <property type="entry name" value="HAD-like_hydrolase"/>
</dbReference>
<accession>A0A7Y9ETX0</accession>
<dbReference type="Gene3D" id="1.20.120.1600">
    <property type="match status" value="1"/>
</dbReference>
<keyword evidence="3" id="KW-0460">Magnesium</keyword>
<comment type="cofactor">
    <cofactor evidence="1">
        <name>Mg(2+)</name>
        <dbReference type="ChEBI" id="CHEBI:18420"/>
    </cofactor>
</comment>
<comment type="caution">
    <text evidence="4">The sequence shown here is derived from an EMBL/GenBank/DDBJ whole genome shotgun (WGS) entry which is preliminary data.</text>
</comment>
<dbReference type="InterPro" id="IPR006439">
    <property type="entry name" value="HAD-SF_hydro_IA"/>
</dbReference>
<gene>
    <name evidence="4" type="ORF">BKA02_000841</name>
</gene>
<keyword evidence="2 4" id="KW-0378">Hydrolase</keyword>
<dbReference type="RefSeq" id="WP_179431602.1">
    <property type="nucleotide sequence ID" value="NZ_BAABLC010000007.1"/>
</dbReference>
<name>A0A7Y9ETX0_9MICO</name>
<evidence type="ECO:0000256" key="1">
    <source>
        <dbReference type="ARBA" id="ARBA00001946"/>
    </source>
</evidence>
<protein>
    <submittedName>
        <fullName evidence="4">Putative hydrolase of the HAD superfamily</fullName>
    </submittedName>
</protein>
<dbReference type="Pfam" id="PF00702">
    <property type="entry name" value="Hydrolase"/>
    <property type="match status" value="1"/>
</dbReference>
<dbReference type="Gene3D" id="3.40.50.1000">
    <property type="entry name" value="HAD superfamily/HAD-like"/>
    <property type="match status" value="1"/>
</dbReference>
<evidence type="ECO:0000313" key="4">
    <source>
        <dbReference type="EMBL" id="NYD53786.1"/>
    </source>
</evidence>
<dbReference type="NCBIfam" id="TIGR01509">
    <property type="entry name" value="HAD-SF-IA-v3"/>
    <property type="match status" value="1"/>
</dbReference>
<proteinExistence type="predicted"/>
<evidence type="ECO:0000256" key="3">
    <source>
        <dbReference type="ARBA" id="ARBA00022842"/>
    </source>
</evidence>
<evidence type="ECO:0000256" key="2">
    <source>
        <dbReference type="ARBA" id="ARBA00022801"/>
    </source>
</evidence>
<sequence>MTPILFDLDATLIDQASASAPAVREWGAELGLPTDAIVERWAALSSRHYARYQAREISFQGQRRERVRGLLERELEDDEADELFAGYLWRYEAGWALYADAVPCLDRLKDAGVALGVLTNGDRTQQMQKIDRFGLAPYFDAIVCSSDLPYGKPHPGAFEAAASALGRAAADIVMVGDSIENDAHGALKAGMRAVLLDRDDAYTGDDLTRITTLDELTHFYS</sequence>
<dbReference type="InterPro" id="IPR023214">
    <property type="entry name" value="HAD_sf"/>
</dbReference>
<dbReference type="NCBIfam" id="TIGR01549">
    <property type="entry name" value="HAD-SF-IA-v1"/>
    <property type="match status" value="1"/>
</dbReference>
<dbReference type="SFLD" id="SFLDG01129">
    <property type="entry name" value="C1.5:_HAD__Beta-PGM__Phosphata"/>
    <property type="match status" value="1"/>
</dbReference>
<keyword evidence="5" id="KW-1185">Reference proteome</keyword>
<dbReference type="SFLD" id="SFLDS00003">
    <property type="entry name" value="Haloacid_Dehalogenase"/>
    <property type="match status" value="1"/>
</dbReference>
<dbReference type="SUPFAM" id="SSF56784">
    <property type="entry name" value="HAD-like"/>
    <property type="match status" value="1"/>
</dbReference>
<dbReference type="EMBL" id="JACCBH010000001">
    <property type="protein sequence ID" value="NYD53786.1"/>
    <property type="molecule type" value="Genomic_DNA"/>
</dbReference>
<organism evidence="4 5">
    <name type="scientific">Microbacterium pseudoresistens</name>
    <dbReference type="NCBI Taxonomy" id="640634"/>
    <lineage>
        <taxon>Bacteria</taxon>
        <taxon>Bacillati</taxon>
        <taxon>Actinomycetota</taxon>
        <taxon>Actinomycetes</taxon>
        <taxon>Micrococcales</taxon>
        <taxon>Microbacteriaceae</taxon>
        <taxon>Microbacterium</taxon>
    </lineage>
</organism>
<dbReference type="PANTHER" id="PTHR46470">
    <property type="entry name" value="N-ACYLNEURAMINATE-9-PHOSPHATASE"/>
    <property type="match status" value="1"/>
</dbReference>
<dbReference type="PANTHER" id="PTHR46470:SF4">
    <property type="entry name" value="5-AMINO-6-(5-PHOSPHO-D-RIBITYLAMINO)URACIL PHOSPHATASE YIGB"/>
    <property type="match status" value="1"/>
</dbReference>
<dbReference type="GO" id="GO:0044281">
    <property type="term" value="P:small molecule metabolic process"/>
    <property type="evidence" value="ECO:0007669"/>
    <property type="project" value="UniProtKB-ARBA"/>
</dbReference>
<evidence type="ECO:0000313" key="5">
    <source>
        <dbReference type="Proteomes" id="UP000552045"/>
    </source>
</evidence>
<dbReference type="AlphaFoldDB" id="A0A7Y9ETX0"/>
<dbReference type="GO" id="GO:0016787">
    <property type="term" value="F:hydrolase activity"/>
    <property type="evidence" value="ECO:0007669"/>
    <property type="project" value="UniProtKB-KW"/>
</dbReference>
<dbReference type="PRINTS" id="PR00413">
    <property type="entry name" value="HADHALOGNASE"/>
</dbReference>
<reference evidence="4 5" key="1">
    <citation type="submission" date="2020-07" db="EMBL/GenBank/DDBJ databases">
        <title>Sequencing the genomes of 1000 actinobacteria strains.</title>
        <authorList>
            <person name="Klenk H.-P."/>
        </authorList>
    </citation>
    <scope>NUCLEOTIDE SEQUENCE [LARGE SCALE GENOMIC DNA]</scope>
    <source>
        <strain evidence="4 5">DSM 22185</strain>
    </source>
</reference>